<keyword evidence="4" id="KW-1185">Reference proteome</keyword>
<dbReference type="GO" id="GO:0097729">
    <property type="term" value="C:9+2 motile cilium"/>
    <property type="evidence" value="ECO:0007669"/>
    <property type="project" value="TreeGrafter"/>
</dbReference>
<protein>
    <submittedName>
        <fullName evidence="3">Uncharacterized protein</fullName>
    </submittedName>
</protein>
<feature type="compositionally biased region" description="Basic and acidic residues" evidence="2">
    <location>
        <begin position="772"/>
        <end position="785"/>
    </location>
</feature>
<dbReference type="InterPro" id="IPR029676">
    <property type="entry name" value="CFAP221"/>
</dbReference>
<dbReference type="GO" id="GO:0044458">
    <property type="term" value="P:motile cilium assembly"/>
    <property type="evidence" value="ECO:0007669"/>
    <property type="project" value="TreeGrafter"/>
</dbReference>
<gene>
    <name evidence="3" type="ORF">AFUS01_LOCUS13384</name>
</gene>
<name>A0A8J2NSH7_9HEXA</name>
<evidence type="ECO:0000256" key="2">
    <source>
        <dbReference type="SAM" id="MobiDB-lite"/>
    </source>
</evidence>
<dbReference type="Proteomes" id="UP000708208">
    <property type="component" value="Unassembled WGS sequence"/>
</dbReference>
<evidence type="ECO:0000313" key="4">
    <source>
        <dbReference type="Proteomes" id="UP000708208"/>
    </source>
</evidence>
<dbReference type="OrthoDB" id="5538672at2759"/>
<sequence>MQFQVLPPQTDRFLVSCKQGCVFPNSAAAIYTTCFPENAQLCVDCLKIRVNGHPSVRVPLEVLPKLDWFTLPKFLALPLAALDKRVQASIEFPVPPDNYGYKFCIVSPPTSYFDVSPRCGNIGGPDGVTNLLVSFQSQEYVTLTYKLQIKFPGTDSSPYEINIFGRCVPNLEVEEIRKDVAAMESLISQETNDKRKIEKLKSPRFRLNSFSNCKMLGWFILPPGKSWNRRSSELQDQMEMINQMPDETGTRNLAKTSSNEAMGDKNVIPANAKNELKRSRDNLQKHLSRSVFDNYLSSTQDDLQEYQKTFNGEMDKIKDIVNTNVLPLLKDHQNDVIQEIDGTLQLLKNHRDSRLIRSSSKNSIKKLSQELTDRKISFNQAIDNLLKDININPAVEKIKVNVDRKFDNILSNLESRGSKDFQIPTDSFKEAQFLNNEIQNLQKELTRPVLDNTHFKNLIEDLQGYQKQINDEIDKTKKTAKKTVLPFLEDDQHDVNREIDETLQLLKNTRDSKDNSNKTGILKLSQDLTDHKRNFDQAINNLLQDIDNNNGVERLKESVDQIYDTILSDLESHSSDESRPVTDSFKEAQFLKIGGEMQNLQNKLSRSFHDKKYFKNTLKDLKGYQKNFNDEIAKIKKATNKDALSLVEDHQRDVNLEIEQALQFLKNPRDLKVSSKTSDVRKITEVLNANEEHFKDAMDILLQDVNGNPNLKKLKENIGGIFDNILSNLETPDSNEPRRPSEKFREAVLEAEKIVNNKILHLFNVSPSPSDKQLDGPGTDRRHGIASDPPATSEELLRADYRNKINEQYYKVLDGHPNIDLYKNQLKFNNFMDNLKGSSHKSKFKPKALFDASQQVLRSQNAKELRQIQRRYNSLMSVIQASLKDPELPRVQREFNDIINELIIGADPDLSKIMSDIFNDVNNLTSRSSKPSSELVSEDLNVKELNRRREKIKKDMDKLPKKVLFSELQNYFSDLDTWFDTEIAKQRSKILNDILPEIIREINHLQDQVENQDIADLQKTLATEIFDLLDLPVDKALMKQITNRPFRPSTAMGDISEDELKLRKRLIHDAINHFPAGYKTTEVLALQKSLDDKIDYLRDKLGINKGLENAEVYEQEVKALVDATSNRDIGEVHQKLQQEFANVFKLPPNYWNKLKNNKLSKAFSPLTSAELAERRDQITINFQKIPLRFRTPRIKKLHNGLLNMIKDIEKQIAGGSRNAPDDDIAPGVSALKAKIAAEIRNARKKMLAKVAKLQSQPRLLDTFKIAKARGKIRSKILGVRDQLSREINKLFMKANSQTNVKYKQKNLQNIKTLQGITENGINTVLNELDELLNILKTNRRLRDRYVSREKQVPETKSCSSSKILIPAASSGELQVLRICRAKGFANLSTPVSSTKFPQKSNNFCYYAKAGNEKPLRVGSNILGVSSLSSSKGEIVSIDQIPSLLDKRMDSSKMNKCACASSPWPATNVVQTKLKCMKQ</sequence>
<keyword evidence="1" id="KW-0175">Coiled coil</keyword>
<proteinExistence type="predicted"/>
<feature type="region of interest" description="Disordered" evidence="2">
    <location>
        <begin position="766"/>
        <end position="794"/>
    </location>
</feature>
<accession>A0A8J2NSH7</accession>
<dbReference type="GO" id="GO:0003341">
    <property type="term" value="P:cilium movement"/>
    <property type="evidence" value="ECO:0007669"/>
    <property type="project" value="InterPro"/>
</dbReference>
<feature type="coiled-coil region" evidence="1">
    <location>
        <begin position="935"/>
        <end position="962"/>
    </location>
</feature>
<evidence type="ECO:0000256" key="1">
    <source>
        <dbReference type="SAM" id="Coils"/>
    </source>
</evidence>
<organism evidence="3 4">
    <name type="scientific">Allacma fusca</name>
    <dbReference type="NCBI Taxonomy" id="39272"/>
    <lineage>
        <taxon>Eukaryota</taxon>
        <taxon>Metazoa</taxon>
        <taxon>Ecdysozoa</taxon>
        <taxon>Arthropoda</taxon>
        <taxon>Hexapoda</taxon>
        <taxon>Collembola</taxon>
        <taxon>Symphypleona</taxon>
        <taxon>Sminthuridae</taxon>
        <taxon>Allacma</taxon>
    </lineage>
</organism>
<dbReference type="PANTHER" id="PTHR46500:SF1">
    <property type="entry name" value="CILIA- AND FLAGELLA-ASSOCIATED PROTEIN 221"/>
    <property type="match status" value="1"/>
</dbReference>
<dbReference type="EMBL" id="CAJVCH010108889">
    <property type="protein sequence ID" value="CAG7724352.1"/>
    <property type="molecule type" value="Genomic_DNA"/>
</dbReference>
<evidence type="ECO:0000313" key="3">
    <source>
        <dbReference type="EMBL" id="CAG7724352.1"/>
    </source>
</evidence>
<comment type="caution">
    <text evidence="3">The sequence shown here is derived from an EMBL/GenBank/DDBJ whole genome shotgun (WGS) entry which is preliminary data.</text>
</comment>
<dbReference type="PANTHER" id="PTHR46500">
    <property type="entry name" value="CILIA- AND FLAGELLA-ASSOCIATED PROTEIN 221"/>
    <property type="match status" value="1"/>
</dbReference>
<reference evidence="3" key="1">
    <citation type="submission" date="2021-06" db="EMBL/GenBank/DDBJ databases">
        <authorList>
            <person name="Hodson N. C."/>
            <person name="Mongue J. A."/>
            <person name="Jaron S. K."/>
        </authorList>
    </citation>
    <scope>NUCLEOTIDE SEQUENCE</scope>
</reference>